<comment type="similarity">
    <text evidence="1">Belongs to the bacterial solute-binding protein 1 family.</text>
</comment>
<sequence>MKKTRTLAIGAFTAVAALSLAACSSSGNGGSDDKTGGASAQKTIGTVDGSGKTITVWAMTGDLSDKSLAAINAEFEKETGAKVKVETQQWADIATKITTALSTSTPPDVIDIGNTQVSTFAATGGLMDLTAYKDELAQGQKWLGGLVDPATVDGKLYGVPSFGATRAAIYNKDVWEKAGVTAAPTTYDELKQDLDKVKAASSASDFSSFYLPGQYWYAGIQWLWDAGGDLATQSDGTWTSGFGSDKSQQGLTNWKEFQNAYSSKASQTLNTDKPDQDQVFADGKAATIIGNNWEIGAIEKANPKLTGKLGTFAMPSQAGSGTQPVMLAGSDWGIAAKSQNQDLALVWAKIAASPDIQNTYVFGTDHWIPNSQEGIDAATSSGKLSDTDGAFFTAAKNSKATPPSAGWAQLEDPGMKQFFQSIASGSKSVADATKDWDATVNKSLNG</sequence>
<dbReference type="GO" id="GO:0055052">
    <property type="term" value="C:ATP-binding cassette (ABC) transporter complex, substrate-binding subunit-containing"/>
    <property type="evidence" value="ECO:0007669"/>
    <property type="project" value="TreeGrafter"/>
</dbReference>
<dbReference type="Proteomes" id="UP000326702">
    <property type="component" value="Chromosome"/>
</dbReference>
<evidence type="ECO:0000256" key="4">
    <source>
        <dbReference type="SAM" id="SignalP"/>
    </source>
</evidence>
<protein>
    <submittedName>
        <fullName evidence="5">Binding protein</fullName>
    </submittedName>
</protein>
<dbReference type="PANTHER" id="PTHR30061:SF50">
    <property type="entry name" value="MALTOSE_MALTODEXTRIN-BINDING PERIPLASMIC PROTEIN"/>
    <property type="match status" value="1"/>
</dbReference>
<organism evidence="5 6">
    <name type="scientific">Luteimicrobium xylanilyticum</name>
    <dbReference type="NCBI Taxonomy" id="1133546"/>
    <lineage>
        <taxon>Bacteria</taxon>
        <taxon>Bacillati</taxon>
        <taxon>Actinomycetota</taxon>
        <taxon>Actinomycetes</taxon>
        <taxon>Micrococcales</taxon>
        <taxon>Luteimicrobium</taxon>
    </lineage>
</organism>
<proteinExistence type="inferred from homology"/>
<dbReference type="GO" id="GO:0042956">
    <property type="term" value="P:maltodextrin transmembrane transport"/>
    <property type="evidence" value="ECO:0007669"/>
    <property type="project" value="TreeGrafter"/>
</dbReference>
<evidence type="ECO:0000313" key="6">
    <source>
        <dbReference type="Proteomes" id="UP000326702"/>
    </source>
</evidence>
<dbReference type="EMBL" id="CP045529">
    <property type="protein sequence ID" value="QFU97737.1"/>
    <property type="molecule type" value="Genomic_DNA"/>
</dbReference>
<keyword evidence="3 4" id="KW-0732">Signal</keyword>
<dbReference type="GO" id="GO:1901982">
    <property type="term" value="F:maltose binding"/>
    <property type="evidence" value="ECO:0007669"/>
    <property type="project" value="TreeGrafter"/>
</dbReference>
<accession>A0A5P9Q8I1</accession>
<gene>
    <name evidence="5" type="ORF">KDY119_01236</name>
</gene>
<keyword evidence="6" id="KW-1185">Reference proteome</keyword>
<dbReference type="GO" id="GO:0015768">
    <property type="term" value="P:maltose transport"/>
    <property type="evidence" value="ECO:0007669"/>
    <property type="project" value="TreeGrafter"/>
</dbReference>
<dbReference type="SUPFAM" id="SSF53850">
    <property type="entry name" value="Periplasmic binding protein-like II"/>
    <property type="match status" value="1"/>
</dbReference>
<reference evidence="5 6" key="1">
    <citation type="submission" date="2019-10" db="EMBL/GenBank/DDBJ databases">
        <title>Genome sequence of Luteimicrobium xylanilyticum HY-24.</title>
        <authorList>
            <person name="Kim D.Y."/>
            <person name="Park H.-Y."/>
        </authorList>
    </citation>
    <scope>NUCLEOTIDE SEQUENCE [LARGE SCALE GENOMIC DNA]</scope>
    <source>
        <strain evidence="5 6">HY-24</strain>
    </source>
</reference>
<dbReference type="KEGG" id="lxl:KDY119_01236"/>
<dbReference type="AlphaFoldDB" id="A0A5P9Q8I1"/>
<dbReference type="Gene3D" id="3.40.190.10">
    <property type="entry name" value="Periplasmic binding protein-like II"/>
    <property type="match status" value="2"/>
</dbReference>
<dbReference type="PANTHER" id="PTHR30061">
    <property type="entry name" value="MALTOSE-BINDING PERIPLASMIC PROTEIN"/>
    <property type="match status" value="1"/>
</dbReference>
<evidence type="ECO:0000313" key="5">
    <source>
        <dbReference type="EMBL" id="QFU97737.1"/>
    </source>
</evidence>
<dbReference type="CDD" id="cd14747">
    <property type="entry name" value="PBP2_MalE"/>
    <property type="match status" value="1"/>
</dbReference>
<feature type="chain" id="PRO_5038404330" evidence="4">
    <location>
        <begin position="22"/>
        <end position="446"/>
    </location>
</feature>
<dbReference type="InterPro" id="IPR006059">
    <property type="entry name" value="SBP"/>
</dbReference>
<name>A0A5P9Q8I1_9MICO</name>
<feature type="signal peptide" evidence="4">
    <location>
        <begin position="1"/>
        <end position="21"/>
    </location>
</feature>
<evidence type="ECO:0000256" key="2">
    <source>
        <dbReference type="ARBA" id="ARBA00022448"/>
    </source>
</evidence>
<dbReference type="PROSITE" id="PS51257">
    <property type="entry name" value="PROKAR_LIPOPROTEIN"/>
    <property type="match status" value="1"/>
</dbReference>
<evidence type="ECO:0000256" key="3">
    <source>
        <dbReference type="ARBA" id="ARBA00022729"/>
    </source>
</evidence>
<keyword evidence="2" id="KW-0813">Transport</keyword>
<dbReference type="RefSeq" id="WP_227994543.1">
    <property type="nucleotide sequence ID" value="NZ_BAABIH010000012.1"/>
</dbReference>
<dbReference type="Pfam" id="PF01547">
    <property type="entry name" value="SBP_bac_1"/>
    <property type="match status" value="1"/>
</dbReference>
<evidence type="ECO:0000256" key="1">
    <source>
        <dbReference type="ARBA" id="ARBA00008520"/>
    </source>
</evidence>